<dbReference type="OrthoDB" id="10466978at2759"/>
<dbReference type="AlphaFoldDB" id="A0A9D3ZFS7"/>
<comment type="caution">
    <text evidence="1">The sequence shown here is derived from an EMBL/GenBank/DDBJ whole genome shotgun (WGS) entry which is preliminary data.</text>
</comment>
<evidence type="ECO:0000313" key="2">
    <source>
        <dbReference type="Proteomes" id="UP000828251"/>
    </source>
</evidence>
<organism evidence="1 2">
    <name type="scientific">Gossypium stocksii</name>
    <dbReference type="NCBI Taxonomy" id="47602"/>
    <lineage>
        <taxon>Eukaryota</taxon>
        <taxon>Viridiplantae</taxon>
        <taxon>Streptophyta</taxon>
        <taxon>Embryophyta</taxon>
        <taxon>Tracheophyta</taxon>
        <taxon>Spermatophyta</taxon>
        <taxon>Magnoliopsida</taxon>
        <taxon>eudicotyledons</taxon>
        <taxon>Gunneridae</taxon>
        <taxon>Pentapetalae</taxon>
        <taxon>rosids</taxon>
        <taxon>malvids</taxon>
        <taxon>Malvales</taxon>
        <taxon>Malvaceae</taxon>
        <taxon>Malvoideae</taxon>
        <taxon>Gossypium</taxon>
    </lineage>
</organism>
<name>A0A9D3ZFS7_9ROSI</name>
<dbReference type="EMBL" id="JAIQCV010000013">
    <property type="protein sequence ID" value="KAH1031598.1"/>
    <property type="molecule type" value="Genomic_DNA"/>
</dbReference>
<proteinExistence type="predicted"/>
<reference evidence="1 2" key="1">
    <citation type="journal article" date="2021" name="Plant Biotechnol. J.">
        <title>Multi-omics assisted identification of the key and species-specific regulatory components of drought-tolerant mechanisms in Gossypium stocksii.</title>
        <authorList>
            <person name="Yu D."/>
            <person name="Ke L."/>
            <person name="Zhang D."/>
            <person name="Wu Y."/>
            <person name="Sun Y."/>
            <person name="Mei J."/>
            <person name="Sun J."/>
            <person name="Sun Y."/>
        </authorList>
    </citation>
    <scope>NUCLEOTIDE SEQUENCE [LARGE SCALE GENOMIC DNA]</scope>
    <source>
        <strain evidence="2">cv. E1</strain>
        <tissue evidence="1">Leaf</tissue>
    </source>
</reference>
<sequence>ALPSDTGNQRVLDKGYCKYITLQSGKTLEHKVVELKDGPVDKEAIQSSVENPIL</sequence>
<keyword evidence="2" id="KW-1185">Reference proteome</keyword>
<accession>A0A9D3ZFS7</accession>
<dbReference type="Proteomes" id="UP000828251">
    <property type="component" value="Unassembled WGS sequence"/>
</dbReference>
<evidence type="ECO:0000313" key="1">
    <source>
        <dbReference type="EMBL" id="KAH1031598.1"/>
    </source>
</evidence>
<protein>
    <submittedName>
        <fullName evidence="1">Uncharacterized protein</fullName>
    </submittedName>
</protein>
<gene>
    <name evidence="1" type="ORF">J1N35_043772</name>
</gene>
<feature type="non-terminal residue" evidence="1">
    <location>
        <position position="1"/>
    </location>
</feature>